<evidence type="ECO:0000313" key="7">
    <source>
        <dbReference type="Proteomes" id="UP000054342"/>
    </source>
</evidence>
<dbReference type="InterPro" id="IPR007710">
    <property type="entry name" value="Nucleoside_deoxyribTrfase"/>
</dbReference>
<proteinExistence type="predicted"/>
<evidence type="ECO:0000256" key="5">
    <source>
        <dbReference type="SAM" id="Phobius"/>
    </source>
</evidence>
<evidence type="ECO:0000256" key="1">
    <source>
        <dbReference type="ARBA" id="ARBA00004141"/>
    </source>
</evidence>
<dbReference type="AlphaFoldDB" id="A0A0D2F0I8"/>
<name>A0A0D2F0I8_9EURO</name>
<gene>
    <name evidence="6" type="ORF">PV05_01549</name>
</gene>
<dbReference type="Pfam" id="PF05014">
    <property type="entry name" value="Nuc_deoxyrib_tr"/>
    <property type="match status" value="1"/>
</dbReference>
<evidence type="ECO:0000256" key="2">
    <source>
        <dbReference type="ARBA" id="ARBA00022692"/>
    </source>
</evidence>
<dbReference type="InterPro" id="IPR050360">
    <property type="entry name" value="MFS_Sugar_Transporters"/>
</dbReference>
<dbReference type="InterPro" id="IPR005828">
    <property type="entry name" value="MFS_sugar_transport-like"/>
</dbReference>
<dbReference type="Gene3D" id="1.20.1250.20">
    <property type="entry name" value="MFS general substrate transporter like domains"/>
    <property type="match status" value="1"/>
</dbReference>
<dbReference type="InterPro" id="IPR036259">
    <property type="entry name" value="MFS_trans_sf"/>
</dbReference>
<dbReference type="GO" id="GO:0005351">
    <property type="term" value="F:carbohydrate:proton symporter activity"/>
    <property type="evidence" value="ECO:0007669"/>
    <property type="project" value="TreeGrafter"/>
</dbReference>
<dbReference type="HOGENOM" id="CLU_769536_0_0_1"/>
<organism evidence="6 7">
    <name type="scientific">Exophiala xenobiotica</name>
    <dbReference type="NCBI Taxonomy" id="348802"/>
    <lineage>
        <taxon>Eukaryota</taxon>
        <taxon>Fungi</taxon>
        <taxon>Dikarya</taxon>
        <taxon>Ascomycota</taxon>
        <taxon>Pezizomycotina</taxon>
        <taxon>Eurotiomycetes</taxon>
        <taxon>Chaetothyriomycetidae</taxon>
        <taxon>Chaetothyriales</taxon>
        <taxon>Herpotrichiellaceae</taxon>
        <taxon>Exophiala</taxon>
    </lineage>
</organism>
<accession>A0A0D2F0I8</accession>
<feature type="transmembrane region" description="Helical" evidence="5">
    <location>
        <begin position="270"/>
        <end position="288"/>
    </location>
</feature>
<dbReference type="Pfam" id="PF00083">
    <property type="entry name" value="Sugar_tr"/>
    <property type="match status" value="1"/>
</dbReference>
<dbReference type="Gene3D" id="3.40.50.450">
    <property type="match status" value="1"/>
</dbReference>
<dbReference type="RefSeq" id="XP_013322012.1">
    <property type="nucleotide sequence ID" value="XM_013466558.1"/>
</dbReference>
<comment type="subcellular location">
    <subcellularLocation>
        <location evidence="1">Membrane</location>
        <topology evidence="1">Multi-pass membrane protein</topology>
    </subcellularLocation>
</comment>
<dbReference type="SUPFAM" id="SSF52309">
    <property type="entry name" value="N-(deoxy)ribosyltransferase-like"/>
    <property type="match status" value="1"/>
</dbReference>
<feature type="transmembrane region" description="Helical" evidence="5">
    <location>
        <begin position="294"/>
        <end position="314"/>
    </location>
</feature>
<keyword evidence="2 5" id="KW-0812">Transmembrane</keyword>
<dbReference type="Proteomes" id="UP000054342">
    <property type="component" value="Unassembled WGS sequence"/>
</dbReference>
<dbReference type="PANTHER" id="PTHR48022:SF2">
    <property type="entry name" value="PLASTIDIC GLUCOSE TRANSPORTER 4"/>
    <property type="match status" value="1"/>
</dbReference>
<dbReference type="OrthoDB" id="3644625at2759"/>
<evidence type="ECO:0000256" key="4">
    <source>
        <dbReference type="ARBA" id="ARBA00023136"/>
    </source>
</evidence>
<dbReference type="EMBL" id="KN847317">
    <property type="protein sequence ID" value="KIW61428.1"/>
    <property type="molecule type" value="Genomic_DNA"/>
</dbReference>
<sequence length="360" mass="40485">MSNHRDDINAILDTHTELDPSQREISHPPQSYTYYHAGPLFTLAELHTNTLLSQAIQRKSRGKFIPILPQDLEQRDLNPQSIRDEDLRALLACDLAMFTYDGAELDAGTVVEYMVSKMADIPAVILRSDFRGAGDQGGKGDSWNLMSSCWPRTVGISVDAMLEYKSALSRSMGQGNGTTDPGENMVEEIAQRVIDGFERVLKEPPRLPKELRESVYHWLALMPGFKNGGDRNNAALLAKLFTIWQRLNSYFLGAELPNSALREKTQTLGAAWNVVWVFVTNFTIPYMIDDIHFAVGWVFGSVSVVAVIFTFFFLPETKGRALEEIDAIFAIPFNPFRKTPFISPTQSYVLANSKGTNRWR</sequence>
<keyword evidence="4 5" id="KW-0472">Membrane</keyword>
<dbReference type="GeneID" id="25323457"/>
<dbReference type="GO" id="GO:0016020">
    <property type="term" value="C:membrane"/>
    <property type="evidence" value="ECO:0007669"/>
    <property type="project" value="UniProtKB-SubCell"/>
</dbReference>
<dbReference type="PANTHER" id="PTHR48022">
    <property type="entry name" value="PLASTIDIC GLUCOSE TRANSPORTER 4"/>
    <property type="match status" value="1"/>
</dbReference>
<evidence type="ECO:0008006" key="8">
    <source>
        <dbReference type="Google" id="ProtNLM"/>
    </source>
</evidence>
<keyword evidence="7" id="KW-1185">Reference proteome</keyword>
<reference evidence="6 7" key="1">
    <citation type="submission" date="2015-01" db="EMBL/GenBank/DDBJ databases">
        <title>The Genome Sequence of Exophiala xenobiotica CBS118157.</title>
        <authorList>
            <consortium name="The Broad Institute Genomics Platform"/>
            <person name="Cuomo C."/>
            <person name="de Hoog S."/>
            <person name="Gorbushina A."/>
            <person name="Stielow B."/>
            <person name="Teixiera M."/>
            <person name="Abouelleil A."/>
            <person name="Chapman S.B."/>
            <person name="Priest M."/>
            <person name="Young S.K."/>
            <person name="Wortman J."/>
            <person name="Nusbaum C."/>
            <person name="Birren B."/>
        </authorList>
    </citation>
    <scope>NUCLEOTIDE SEQUENCE [LARGE SCALE GENOMIC DNA]</scope>
    <source>
        <strain evidence="6 7">CBS 118157</strain>
    </source>
</reference>
<protein>
    <recommendedName>
        <fullName evidence="8">Major facilitator superfamily (MFS) profile domain-containing protein</fullName>
    </recommendedName>
</protein>
<evidence type="ECO:0000256" key="3">
    <source>
        <dbReference type="ARBA" id="ARBA00022989"/>
    </source>
</evidence>
<evidence type="ECO:0000313" key="6">
    <source>
        <dbReference type="EMBL" id="KIW61428.1"/>
    </source>
</evidence>
<keyword evidence="3 5" id="KW-1133">Transmembrane helix</keyword>